<evidence type="ECO:0000256" key="6">
    <source>
        <dbReference type="ARBA" id="ARBA00023157"/>
    </source>
</evidence>
<dbReference type="PROSITE" id="PS00956">
    <property type="entry name" value="HYDROPHOBIN"/>
    <property type="match status" value="1"/>
</dbReference>
<name>A0A8H7F5Y1_AGABI</name>
<keyword evidence="6 7" id="KW-1015">Disulfide bond</keyword>
<dbReference type="Pfam" id="PF01185">
    <property type="entry name" value="Hydrophobin"/>
    <property type="match status" value="1"/>
</dbReference>
<proteinExistence type="inferred from homology"/>
<evidence type="ECO:0000256" key="1">
    <source>
        <dbReference type="ARBA" id="ARBA00004191"/>
    </source>
</evidence>
<dbReference type="Proteomes" id="UP000629468">
    <property type="component" value="Unassembled WGS sequence"/>
</dbReference>
<dbReference type="GO" id="GO:0009277">
    <property type="term" value="C:fungal-type cell wall"/>
    <property type="evidence" value="ECO:0007669"/>
    <property type="project" value="InterPro"/>
</dbReference>
<evidence type="ECO:0000313" key="8">
    <source>
        <dbReference type="EMBL" id="KAF7778483.1"/>
    </source>
</evidence>
<evidence type="ECO:0000256" key="5">
    <source>
        <dbReference type="ARBA" id="ARBA00022729"/>
    </source>
</evidence>
<protein>
    <recommendedName>
        <fullName evidence="7">Hydrophobin</fullName>
    </recommendedName>
</protein>
<dbReference type="AlphaFoldDB" id="A0A8H7F5Y1"/>
<dbReference type="CDD" id="cd23507">
    <property type="entry name" value="hydrophobin_I"/>
    <property type="match status" value="1"/>
</dbReference>
<accession>A0A8H7F5Y1</accession>
<comment type="similarity">
    <text evidence="2 7">Belongs to the fungal hydrophobin family.</text>
</comment>
<evidence type="ECO:0000256" key="7">
    <source>
        <dbReference type="RuleBase" id="RU365009"/>
    </source>
</evidence>
<keyword evidence="5 7" id="KW-0732">Signal</keyword>
<dbReference type="InterPro" id="IPR019778">
    <property type="entry name" value="Class_I_Hydrophobin_CS"/>
</dbReference>
<comment type="caution">
    <text evidence="8">The sequence shown here is derived from an EMBL/GenBank/DDBJ whole genome shotgun (WGS) entry which is preliminary data.</text>
</comment>
<reference evidence="8 9" key="1">
    <citation type="journal article" name="Sci. Rep.">
        <title>Telomere-to-telomere assembled and centromere annotated genomes of the two main subspecies of the button mushroom Agaricus bisporus reveal especially polymorphic chromosome ends.</title>
        <authorList>
            <person name="Sonnenberg A.S.M."/>
            <person name="Sedaghat-Telgerd N."/>
            <person name="Lavrijssen B."/>
            <person name="Ohm R.A."/>
            <person name="Hendrickx P.M."/>
            <person name="Scholtmeijer K."/>
            <person name="Baars J.J.P."/>
            <person name="van Peer A."/>
        </authorList>
    </citation>
    <scope>NUCLEOTIDE SEQUENCE [LARGE SCALE GENOMIC DNA]</scope>
    <source>
        <strain evidence="8 9">H119_p4</strain>
    </source>
</reference>
<organism evidence="8 9">
    <name type="scientific">Agaricus bisporus var. burnettii</name>
    <dbReference type="NCBI Taxonomy" id="192524"/>
    <lineage>
        <taxon>Eukaryota</taxon>
        <taxon>Fungi</taxon>
        <taxon>Dikarya</taxon>
        <taxon>Basidiomycota</taxon>
        <taxon>Agaricomycotina</taxon>
        <taxon>Agaricomycetes</taxon>
        <taxon>Agaricomycetidae</taxon>
        <taxon>Agaricales</taxon>
        <taxon>Agaricineae</taxon>
        <taxon>Agaricaceae</taxon>
        <taxon>Agaricus</taxon>
    </lineage>
</organism>
<dbReference type="EMBL" id="JABXXO010000004">
    <property type="protein sequence ID" value="KAF7778483.1"/>
    <property type="molecule type" value="Genomic_DNA"/>
</dbReference>
<evidence type="ECO:0000313" key="9">
    <source>
        <dbReference type="Proteomes" id="UP000629468"/>
    </source>
</evidence>
<keyword evidence="4 7" id="KW-0964">Secreted</keyword>
<evidence type="ECO:0000256" key="3">
    <source>
        <dbReference type="ARBA" id="ARBA00022512"/>
    </source>
</evidence>
<sequence length="116" mass="11587">MFSRVLVAALVALPVLVSATPTPGGYPDSTTVVSQCDVGELHCCNTQQTPDHTNAAAAGLLGTAANVGALLGFDCTPISVIGVGGNNCAAQPVCCEANEFTGLINALSCSPVNINL</sequence>
<keyword evidence="3 7" id="KW-0134">Cell wall</keyword>
<dbReference type="OMA" id="CCNSIES"/>
<feature type="chain" id="PRO_5034890816" description="Hydrophobin" evidence="7">
    <location>
        <begin position="20"/>
        <end position="116"/>
    </location>
</feature>
<feature type="signal peptide" evidence="7">
    <location>
        <begin position="1"/>
        <end position="19"/>
    </location>
</feature>
<comment type="subcellular location">
    <subcellularLocation>
        <location evidence="1 7">Secreted</location>
        <location evidence="1 7">Cell wall</location>
    </subcellularLocation>
</comment>
<evidence type="ECO:0000256" key="4">
    <source>
        <dbReference type="ARBA" id="ARBA00022525"/>
    </source>
</evidence>
<dbReference type="GO" id="GO:0005199">
    <property type="term" value="F:structural constituent of cell wall"/>
    <property type="evidence" value="ECO:0007669"/>
    <property type="project" value="InterPro"/>
</dbReference>
<gene>
    <name evidence="8" type="ORF">Agabi119p4_2828</name>
</gene>
<dbReference type="SMART" id="SM00075">
    <property type="entry name" value="HYDRO"/>
    <property type="match status" value="1"/>
</dbReference>
<evidence type="ECO:0000256" key="2">
    <source>
        <dbReference type="ARBA" id="ARBA00010446"/>
    </source>
</evidence>
<dbReference type="InterPro" id="IPR001338">
    <property type="entry name" value="Class_I_Hydrophobin"/>
</dbReference>